<evidence type="ECO:0000256" key="1">
    <source>
        <dbReference type="ARBA" id="ARBA00010552"/>
    </source>
</evidence>
<dbReference type="InterPro" id="IPR035959">
    <property type="entry name" value="RutC-like_sf"/>
</dbReference>
<reference evidence="2" key="1">
    <citation type="submission" date="2022-09" db="EMBL/GenBank/DDBJ databases">
        <title>Rhodovastum sp. nov. RN2-1 isolated from soil in Seongnam, South Korea.</title>
        <authorList>
            <person name="Le N.T."/>
        </authorList>
    </citation>
    <scope>NUCLEOTIDE SEQUENCE</scope>
    <source>
        <strain evidence="2">RN2-1</strain>
    </source>
</reference>
<dbReference type="AlphaFoldDB" id="A0AA41YXF3"/>
<dbReference type="CDD" id="cd00448">
    <property type="entry name" value="YjgF_YER057c_UK114_family"/>
    <property type="match status" value="1"/>
</dbReference>
<accession>A0AA41YXF3</accession>
<organism evidence="2 3">
    <name type="scientific">Limobrevibacterium gyesilva</name>
    <dbReference type="NCBI Taxonomy" id="2991712"/>
    <lineage>
        <taxon>Bacteria</taxon>
        <taxon>Pseudomonadati</taxon>
        <taxon>Pseudomonadota</taxon>
        <taxon>Alphaproteobacteria</taxon>
        <taxon>Acetobacterales</taxon>
        <taxon>Acetobacteraceae</taxon>
        <taxon>Limobrevibacterium</taxon>
    </lineage>
</organism>
<evidence type="ECO:0000313" key="2">
    <source>
        <dbReference type="EMBL" id="MCW3477102.1"/>
    </source>
</evidence>
<dbReference type="Gene3D" id="3.30.1330.40">
    <property type="entry name" value="RutC-like"/>
    <property type="match status" value="1"/>
</dbReference>
<sequence>MTFLKHVPSTISPSFSEALSIVTPAGTWIFISGQVGVPLPPAQGDVTFEVEVRTTFERIRESLGKAGAGMEHVVNIKTYLTDLAPYGVFSRIRGEIFPNNPPTSTAVQVAGLLLNATIEIDAVAFLPTGAAA</sequence>
<evidence type="ECO:0000313" key="3">
    <source>
        <dbReference type="Proteomes" id="UP001165679"/>
    </source>
</evidence>
<keyword evidence="3" id="KW-1185">Reference proteome</keyword>
<comment type="caution">
    <text evidence="2">The sequence shown here is derived from an EMBL/GenBank/DDBJ whole genome shotgun (WGS) entry which is preliminary data.</text>
</comment>
<dbReference type="PANTHER" id="PTHR11803:SF58">
    <property type="entry name" value="PROTEIN HMF1-RELATED"/>
    <property type="match status" value="1"/>
</dbReference>
<name>A0AA41YXF3_9PROT</name>
<dbReference type="GO" id="GO:0019239">
    <property type="term" value="F:deaminase activity"/>
    <property type="evidence" value="ECO:0007669"/>
    <property type="project" value="TreeGrafter"/>
</dbReference>
<gene>
    <name evidence="2" type="ORF">OL599_21255</name>
</gene>
<proteinExistence type="inferred from homology"/>
<dbReference type="PANTHER" id="PTHR11803">
    <property type="entry name" value="2-IMINOBUTANOATE/2-IMINOPROPANOATE DEAMINASE RIDA"/>
    <property type="match status" value="1"/>
</dbReference>
<dbReference type="SUPFAM" id="SSF55298">
    <property type="entry name" value="YjgF-like"/>
    <property type="match status" value="1"/>
</dbReference>
<comment type="similarity">
    <text evidence="1">Belongs to the RutC family.</text>
</comment>
<dbReference type="EMBL" id="JAPDNT010000029">
    <property type="protein sequence ID" value="MCW3477102.1"/>
    <property type="molecule type" value="Genomic_DNA"/>
</dbReference>
<protein>
    <submittedName>
        <fullName evidence="2">RidA family protein</fullName>
    </submittedName>
</protein>
<reference evidence="2" key="2">
    <citation type="submission" date="2022-10" db="EMBL/GenBank/DDBJ databases">
        <authorList>
            <person name="Trinh H.N."/>
        </authorList>
    </citation>
    <scope>NUCLEOTIDE SEQUENCE</scope>
    <source>
        <strain evidence="2">RN2-1</strain>
    </source>
</reference>
<dbReference type="Proteomes" id="UP001165679">
    <property type="component" value="Unassembled WGS sequence"/>
</dbReference>
<dbReference type="GO" id="GO:0005829">
    <property type="term" value="C:cytosol"/>
    <property type="evidence" value="ECO:0007669"/>
    <property type="project" value="TreeGrafter"/>
</dbReference>
<dbReference type="RefSeq" id="WP_264716022.1">
    <property type="nucleotide sequence ID" value="NZ_JAPDNT010000029.1"/>
</dbReference>
<dbReference type="Pfam" id="PF01042">
    <property type="entry name" value="Ribonuc_L-PSP"/>
    <property type="match status" value="1"/>
</dbReference>
<dbReference type="InterPro" id="IPR006175">
    <property type="entry name" value="YjgF/YER057c/UK114"/>
</dbReference>